<dbReference type="KEGG" id="mthd:A3224_06875"/>
<dbReference type="EMBL" id="CP014864">
    <property type="protein sequence ID" value="AMX02341.1"/>
    <property type="molecule type" value="Genomic_DNA"/>
</dbReference>
<dbReference type="OrthoDB" id="5741567at2"/>
<keyword evidence="4" id="KW-1185">Reference proteome</keyword>
<evidence type="ECO:0000313" key="2">
    <source>
        <dbReference type="EMBL" id="AMX02341.1"/>
    </source>
</evidence>
<feature type="region of interest" description="Disordered" evidence="1">
    <location>
        <begin position="76"/>
        <end position="103"/>
    </location>
</feature>
<evidence type="ECO:0000313" key="4">
    <source>
        <dbReference type="Proteomes" id="UP000076077"/>
    </source>
</evidence>
<dbReference type="Proteomes" id="UP000076077">
    <property type="component" value="Chromosome"/>
</dbReference>
<reference evidence="2" key="1">
    <citation type="submission" date="2016-03" db="EMBL/GenBank/DDBJ databases">
        <authorList>
            <person name="Ploux O."/>
        </authorList>
    </citation>
    <scope>NUCLEOTIDE SEQUENCE [LARGE SCALE GENOMIC DNA]</scope>
    <source>
        <strain evidence="2">DAU221</strain>
    </source>
</reference>
<dbReference type="STRING" id="252514.A3224_06875"/>
<evidence type="ECO:0000313" key="3">
    <source>
        <dbReference type="EMBL" id="MCX2801843.1"/>
    </source>
</evidence>
<dbReference type="AlphaFoldDB" id="A0A143HLF0"/>
<protein>
    <submittedName>
        <fullName evidence="2">Uncharacterized protein</fullName>
    </submittedName>
</protein>
<proteinExistence type="predicted"/>
<dbReference type="Proteomes" id="UP001209730">
    <property type="component" value="Unassembled WGS sequence"/>
</dbReference>
<dbReference type="RefSeq" id="WP_067152851.1">
    <property type="nucleotide sequence ID" value="NZ_CP014864.1"/>
</dbReference>
<reference evidence="4" key="2">
    <citation type="submission" date="2016-03" db="EMBL/GenBank/DDBJ databases">
        <authorList>
            <person name="Lee Y.-S."/>
            <person name="Choi Y.-L."/>
        </authorList>
    </citation>
    <scope>NUCLEOTIDE SEQUENCE [LARGE SCALE GENOMIC DNA]</scope>
    <source>
        <strain evidence="4">DAU221</strain>
    </source>
</reference>
<sequence>MKKLIVPAIAVAAVGGYLYFQNMDSAGAEETVARQLEAAVEEAAGAEMSAGADMVADSEMMEFEGDVFADVPEHMVDSAGQNGGAGETVDEGVPQEATGRTEG</sequence>
<reference evidence="3" key="3">
    <citation type="submission" date="2022-11" db="EMBL/GenBank/DDBJ databases">
        <title>Chitin-degrading and fungicidal potential of chitinolytic bacterial strains from marine environment of the Pacific Ocean regions.</title>
        <authorList>
            <person name="Pentekhina I."/>
            <person name="Nedashkovskaya O."/>
            <person name="Seitkalieva A."/>
            <person name="Podvolotskaya A."/>
            <person name="Tekutyeva L."/>
            <person name="Balabanova L."/>
        </authorList>
    </citation>
    <scope>NUCLEOTIDE SEQUENCE</scope>
    <source>
        <strain evidence="3">KMM 6838</strain>
    </source>
</reference>
<dbReference type="EMBL" id="JAPHQB010000011">
    <property type="protein sequence ID" value="MCX2801843.1"/>
    <property type="molecule type" value="Genomic_DNA"/>
</dbReference>
<dbReference type="GeneID" id="76607771"/>
<name>A0A143HLF0_MICTH</name>
<gene>
    <name evidence="2" type="ORF">A3224_06875</name>
    <name evidence="3" type="ORF">OQJ68_08610</name>
</gene>
<organism evidence="2 4">
    <name type="scientific">Microbulbifer thermotolerans</name>
    <dbReference type="NCBI Taxonomy" id="252514"/>
    <lineage>
        <taxon>Bacteria</taxon>
        <taxon>Pseudomonadati</taxon>
        <taxon>Pseudomonadota</taxon>
        <taxon>Gammaproteobacteria</taxon>
        <taxon>Cellvibrionales</taxon>
        <taxon>Microbulbiferaceae</taxon>
        <taxon>Microbulbifer</taxon>
    </lineage>
</organism>
<accession>A0A143HLF0</accession>
<evidence type="ECO:0000256" key="1">
    <source>
        <dbReference type="SAM" id="MobiDB-lite"/>
    </source>
</evidence>